<dbReference type="Proteomes" id="UP000007015">
    <property type="component" value="Chromosome 6"/>
</dbReference>
<keyword evidence="3" id="KW-1185">Reference proteome</keyword>
<proteinExistence type="predicted"/>
<feature type="region of interest" description="Disordered" evidence="1">
    <location>
        <begin position="35"/>
        <end position="61"/>
    </location>
</feature>
<dbReference type="Gramene" id="BGIOSGA021227-TA">
    <property type="protein sequence ID" value="BGIOSGA021227-PA"/>
    <property type="gene ID" value="BGIOSGA021227"/>
</dbReference>
<feature type="region of interest" description="Disordered" evidence="1">
    <location>
        <begin position="86"/>
        <end position="180"/>
    </location>
</feature>
<name>B8B2E4_ORYSI</name>
<dbReference type="AlphaFoldDB" id="B8B2E4"/>
<gene>
    <name evidence="2" type="ORF">OsI_23004</name>
</gene>
<dbReference type="HOGENOM" id="CLU_1498684_0_0_1"/>
<feature type="compositionally biased region" description="Basic and acidic residues" evidence="1">
    <location>
        <begin position="94"/>
        <end position="113"/>
    </location>
</feature>
<organism evidence="2 3">
    <name type="scientific">Oryza sativa subsp. indica</name>
    <name type="common">Rice</name>
    <dbReference type="NCBI Taxonomy" id="39946"/>
    <lineage>
        <taxon>Eukaryota</taxon>
        <taxon>Viridiplantae</taxon>
        <taxon>Streptophyta</taxon>
        <taxon>Embryophyta</taxon>
        <taxon>Tracheophyta</taxon>
        <taxon>Spermatophyta</taxon>
        <taxon>Magnoliopsida</taxon>
        <taxon>Liliopsida</taxon>
        <taxon>Poales</taxon>
        <taxon>Poaceae</taxon>
        <taxon>BOP clade</taxon>
        <taxon>Oryzoideae</taxon>
        <taxon>Oryzeae</taxon>
        <taxon>Oryzinae</taxon>
        <taxon>Oryza</taxon>
        <taxon>Oryza sativa</taxon>
    </lineage>
</organism>
<dbReference type="EMBL" id="CM000131">
    <property type="protein sequence ID" value="EEC80628.1"/>
    <property type="molecule type" value="Genomic_DNA"/>
</dbReference>
<reference evidence="2 3" key="1">
    <citation type="journal article" date="2005" name="PLoS Biol.">
        <title>The genomes of Oryza sativa: a history of duplications.</title>
        <authorList>
            <person name="Yu J."/>
            <person name="Wang J."/>
            <person name="Lin W."/>
            <person name="Li S."/>
            <person name="Li H."/>
            <person name="Zhou J."/>
            <person name="Ni P."/>
            <person name="Dong W."/>
            <person name="Hu S."/>
            <person name="Zeng C."/>
            <person name="Zhang J."/>
            <person name="Zhang Y."/>
            <person name="Li R."/>
            <person name="Xu Z."/>
            <person name="Li S."/>
            <person name="Li X."/>
            <person name="Zheng H."/>
            <person name="Cong L."/>
            <person name="Lin L."/>
            <person name="Yin J."/>
            <person name="Geng J."/>
            <person name="Li G."/>
            <person name="Shi J."/>
            <person name="Liu J."/>
            <person name="Lv H."/>
            <person name="Li J."/>
            <person name="Wang J."/>
            <person name="Deng Y."/>
            <person name="Ran L."/>
            <person name="Shi X."/>
            <person name="Wang X."/>
            <person name="Wu Q."/>
            <person name="Li C."/>
            <person name="Ren X."/>
            <person name="Wang J."/>
            <person name="Wang X."/>
            <person name="Li D."/>
            <person name="Liu D."/>
            <person name="Zhang X."/>
            <person name="Ji Z."/>
            <person name="Zhao W."/>
            <person name="Sun Y."/>
            <person name="Zhang Z."/>
            <person name="Bao J."/>
            <person name="Han Y."/>
            <person name="Dong L."/>
            <person name="Ji J."/>
            <person name="Chen P."/>
            <person name="Wu S."/>
            <person name="Liu J."/>
            <person name="Xiao Y."/>
            <person name="Bu D."/>
            <person name="Tan J."/>
            <person name="Yang L."/>
            <person name="Ye C."/>
            <person name="Zhang J."/>
            <person name="Xu J."/>
            <person name="Zhou Y."/>
            <person name="Yu Y."/>
            <person name="Zhang B."/>
            <person name="Zhuang S."/>
            <person name="Wei H."/>
            <person name="Liu B."/>
            <person name="Lei M."/>
            <person name="Yu H."/>
            <person name="Li Y."/>
            <person name="Xu H."/>
            <person name="Wei S."/>
            <person name="He X."/>
            <person name="Fang L."/>
            <person name="Zhang Z."/>
            <person name="Zhang Y."/>
            <person name="Huang X."/>
            <person name="Su Z."/>
            <person name="Tong W."/>
            <person name="Li J."/>
            <person name="Tong Z."/>
            <person name="Li S."/>
            <person name="Ye J."/>
            <person name="Wang L."/>
            <person name="Fang L."/>
            <person name="Lei T."/>
            <person name="Chen C."/>
            <person name="Chen H."/>
            <person name="Xu Z."/>
            <person name="Li H."/>
            <person name="Huang H."/>
            <person name="Zhang F."/>
            <person name="Xu H."/>
            <person name="Li N."/>
            <person name="Zhao C."/>
            <person name="Li S."/>
            <person name="Dong L."/>
            <person name="Huang Y."/>
            <person name="Li L."/>
            <person name="Xi Y."/>
            <person name="Qi Q."/>
            <person name="Li W."/>
            <person name="Zhang B."/>
            <person name="Hu W."/>
            <person name="Zhang Y."/>
            <person name="Tian X."/>
            <person name="Jiao Y."/>
            <person name="Liang X."/>
            <person name="Jin J."/>
            <person name="Gao L."/>
            <person name="Zheng W."/>
            <person name="Hao B."/>
            <person name="Liu S."/>
            <person name="Wang W."/>
            <person name="Yuan L."/>
            <person name="Cao M."/>
            <person name="McDermott J."/>
            <person name="Samudrala R."/>
            <person name="Wang J."/>
            <person name="Wong G.K."/>
            <person name="Yang H."/>
        </authorList>
    </citation>
    <scope>NUCLEOTIDE SEQUENCE [LARGE SCALE GENOMIC DNA]</scope>
    <source>
        <strain evidence="3">cv. 93-11</strain>
    </source>
</reference>
<evidence type="ECO:0000313" key="2">
    <source>
        <dbReference type="EMBL" id="EEC80628.1"/>
    </source>
</evidence>
<accession>B8B2E4</accession>
<evidence type="ECO:0000313" key="3">
    <source>
        <dbReference type="Proteomes" id="UP000007015"/>
    </source>
</evidence>
<evidence type="ECO:0000256" key="1">
    <source>
        <dbReference type="SAM" id="MobiDB-lite"/>
    </source>
</evidence>
<sequence length="180" mass="18462">MGTKGNQACVAIGSRGCVLRLWAMDWRLSHAAAGATASGDGRGLSRAWGRRPTASKGIARRTKAWRRRMARCWGLTVELAKRWADAGRGGIRRSSGDPDGDARSPRGGEKEAAVDGEEDVAAVAGGGAATWAGEEDGDGGGSQGGVETRAGEKAASAGRAEKATTLEGEEAPGRSTEAAR</sequence>
<protein>
    <submittedName>
        <fullName evidence="2">Uncharacterized protein</fullName>
    </submittedName>
</protein>